<keyword evidence="1" id="KW-0808">Transferase</keyword>
<dbReference type="KEGG" id="yli:2910252"/>
<dbReference type="EMBL" id="KZ859170">
    <property type="protein sequence ID" value="RDW22697.1"/>
    <property type="molecule type" value="Genomic_DNA"/>
</dbReference>
<name>A0A1D8NEI6_YARLL</name>
<sequence length="322" mass="35342">MSQSETGDSEDTPHQVMLKEDLIRTEEITQDNISDHVYELFSSHTRRSANAQSLGFVNSGSDHVTFSHDASGTEIDLHQSTAILNSSAASTTGAVLWKVSPIFASWVLDCSTVPKNSAKKGKKSSYTYTPSTANLSCTPKLFGPGNTSSVLELGCGATGLLACVFAPLVKTYVATDQAHLLKLTKKNIETNLSHYQSQTIPSQSNKAKYRLECMELDWEDAEESWNKIKDNVFEGHYPDLVIACDTIYNEYLIDPFVETLKLVSGPETVIMVAQQLRLSDIFETFITALIEAGLRVFAVPEQLMGEDFAQGYSLHLVGNDGP</sequence>
<dbReference type="GO" id="GO:0005829">
    <property type="term" value="C:cytosol"/>
    <property type="evidence" value="ECO:0007669"/>
    <property type="project" value="TreeGrafter"/>
</dbReference>
<dbReference type="SUPFAM" id="SSF53335">
    <property type="entry name" value="S-adenosyl-L-methionine-dependent methyltransferases"/>
    <property type="match status" value="1"/>
</dbReference>
<evidence type="ECO:0000256" key="4">
    <source>
        <dbReference type="ARBA" id="ARBA00039932"/>
    </source>
</evidence>
<dbReference type="eggNOG" id="KOG1018">
    <property type="taxonomic scope" value="Eukaryota"/>
</dbReference>
<evidence type="ECO:0000313" key="5">
    <source>
        <dbReference type="EMBL" id="AOW04021.1"/>
    </source>
</evidence>
<dbReference type="PANTHER" id="PTHR14614">
    <property type="entry name" value="HEPATOCELLULAR CARCINOMA-ASSOCIATED ANTIGEN"/>
    <property type="match status" value="1"/>
</dbReference>
<dbReference type="EMBL" id="CP017556">
    <property type="protein sequence ID" value="AOW04021.1"/>
    <property type="molecule type" value="Genomic_DNA"/>
</dbReference>
<evidence type="ECO:0000256" key="3">
    <source>
        <dbReference type="ARBA" id="ARBA00038458"/>
    </source>
</evidence>
<dbReference type="InterPro" id="IPR029063">
    <property type="entry name" value="SAM-dependent_MTases_sf"/>
</dbReference>
<dbReference type="AlphaFoldDB" id="A0A1D8NEI6"/>
<dbReference type="GO" id="GO:0032991">
    <property type="term" value="C:protein-containing complex"/>
    <property type="evidence" value="ECO:0007669"/>
    <property type="project" value="TreeGrafter"/>
</dbReference>
<reference evidence="6 8" key="2">
    <citation type="submission" date="2018-07" db="EMBL/GenBank/DDBJ databases">
        <title>Draft Genome Assemblies for Five Robust Yarrowia lipolytica Strains Exhibiting High Lipid Production and Pentose Sugar Utilization and Sugar Alcohol Secretion from Undetoxified Lignocellulosic Biomass Hydrolysates.</title>
        <authorList>
            <consortium name="DOE Joint Genome Institute"/>
            <person name="Walker C."/>
            <person name="Ryu S."/>
            <person name="Na H."/>
            <person name="Zane M."/>
            <person name="LaButti K."/>
            <person name="Lipzen A."/>
            <person name="Haridas S."/>
            <person name="Barry K."/>
            <person name="Grigoriev I.V."/>
            <person name="Quarterman J."/>
            <person name="Slininger P."/>
            <person name="Dien B."/>
            <person name="Trinh C.T."/>
        </authorList>
    </citation>
    <scope>NUCLEOTIDE SEQUENCE [LARGE SCALE GENOMIC DNA]</scope>
    <source>
        <strain evidence="6 8">YB392</strain>
    </source>
</reference>
<reference evidence="5 7" key="1">
    <citation type="journal article" date="2016" name="PLoS ONE">
        <title>Sequence Assembly of Yarrowia lipolytica Strain W29/CLIB89 Shows Transposable Element Diversity.</title>
        <authorList>
            <person name="Magnan C."/>
            <person name="Yu J."/>
            <person name="Chang I."/>
            <person name="Jahn E."/>
            <person name="Kanomata Y."/>
            <person name="Wu J."/>
            <person name="Zeller M."/>
            <person name="Oakes M."/>
            <person name="Baldi P."/>
            <person name="Sandmeyer S."/>
        </authorList>
    </citation>
    <scope>NUCLEOTIDE SEQUENCE [LARGE SCALE GENOMIC DNA]</scope>
    <source>
        <strain evidence="5">CLIB89</strain>
        <strain evidence="7">CLIB89(W29)</strain>
    </source>
</reference>
<comment type="similarity">
    <text evidence="3">Belongs to the class I-like SAM-binding methyltransferase superfamily. RKM5 family.</text>
</comment>
<organism evidence="5 7">
    <name type="scientific">Yarrowia lipolytica</name>
    <name type="common">Candida lipolytica</name>
    <dbReference type="NCBI Taxonomy" id="4952"/>
    <lineage>
        <taxon>Eukaryota</taxon>
        <taxon>Fungi</taxon>
        <taxon>Dikarya</taxon>
        <taxon>Ascomycota</taxon>
        <taxon>Saccharomycotina</taxon>
        <taxon>Dipodascomycetes</taxon>
        <taxon>Dipodascales</taxon>
        <taxon>Dipodascales incertae sedis</taxon>
        <taxon>Yarrowia</taxon>
    </lineage>
</organism>
<proteinExistence type="inferred from homology"/>
<dbReference type="GO" id="GO:0008757">
    <property type="term" value="F:S-adenosylmethionine-dependent methyltransferase activity"/>
    <property type="evidence" value="ECO:0007669"/>
    <property type="project" value="UniProtKB-ARBA"/>
</dbReference>
<gene>
    <name evidence="6" type="ORF">B0I71DRAFT_137163</name>
    <name evidence="5" type="ORF">YALI1_D16783g</name>
</gene>
<dbReference type="Proteomes" id="UP000256601">
    <property type="component" value="Unassembled WGS sequence"/>
</dbReference>
<evidence type="ECO:0000256" key="1">
    <source>
        <dbReference type="ARBA" id="ARBA00022603"/>
    </source>
</evidence>
<dbReference type="GO" id="GO:0032259">
    <property type="term" value="P:methylation"/>
    <property type="evidence" value="ECO:0007669"/>
    <property type="project" value="UniProtKB-KW"/>
</dbReference>
<evidence type="ECO:0000313" key="7">
    <source>
        <dbReference type="Proteomes" id="UP000182444"/>
    </source>
</evidence>
<protein>
    <recommendedName>
        <fullName evidence="4">Ribosomal lysine N-methyltransferase 5</fullName>
    </recommendedName>
</protein>
<keyword evidence="2" id="KW-0949">S-adenosyl-L-methionine</keyword>
<dbReference type="Gene3D" id="3.40.50.150">
    <property type="entry name" value="Vaccinia Virus protein VP39"/>
    <property type="match status" value="1"/>
</dbReference>
<dbReference type="InterPro" id="IPR019410">
    <property type="entry name" value="Methyltransf_16"/>
</dbReference>
<accession>A0A1D8NEI6</accession>
<dbReference type="PANTHER" id="PTHR14614:SF109">
    <property type="entry name" value="RIBOSOMAL LYSINE N-METHYLTRANSFERASE 5"/>
    <property type="match status" value="1"/>
</dbReference>
<dbReference type="VEuPathDB" id="FungiDB:YALI1_D16783g"/>
<evidence type="ECO:0000256" key="2">
    <source>
        <dbReference type="ARBA" id="ARBA00022691"/>
    </source>
</evidence>
<evidence type="ECO:0000313" key="8">
    <source>
        <dbReference type="Proteomes" id="UP000256601"/>
    </source>
</evidence>
<dbReference type="VEuPathDB" id="FungiDB:YALI0_D13574g"/>
<dbReference type="Pfam" id="PF10294">
    <property type="entry name" value="Methyltransf_16"/>
    <property type="match status" value="1"/>
</dbReference>
<keyword evidence="1" id="KW-0489">Methyltransferase</keyword>
<evidence type="ECO:0000313" key="6">
    <source>
        <dbReference type="EMBL" id="RDW22697.1"/>
    </source>
</evidence>
<dbReference type="Proteomes" id="UP000182444">
    <property type="component" value="Chromosome 1D"/>
</dbReference>